<evidence type="ECO:0000313" key="2">
    <source>
        <dbReference type="Proteomes" id="UP001283361"/>
    </source>
</evidence>
<sequence length="843" mass="96152">MQSADKLLFALHEIFQVALYAESSQIPLEEMRNPSIKVTMKQAYQKERPDDVCENIFNIKVSYNQRVHLLKTLQEGEMPILYSFIREMQEREEESHLAVQTSVNEDNDRKKTTHILWVEETKTNGSSVKVTNEVVKPLKEDEDCGTVIQIRAFIGSMTELKACKEICSLIEAVKFLNPKMQLSFTYNSGNTIELDLRENKSFDSDVILIDPKLFERKYAHHYEFGVYEVQSSEVHTLADAGQSQLHSQRLFFTLKCVLLYIPLLKIYQLNGDENFVPRNGKETKTPGHIYLLFYGPHGVPLSISIFAKKLMEQPESFLHLSNFGIELCKRPAKCSNYSIQVCAQKVNLCGLSSKKSPCQRFCMVFAFILDHANIAFCNTESLSVHRFISENLLSIINFSILEKCTDSALSKIFGSTLALIQKGKALSDSASFERLIPDVVNSLTDIFTRSTNLDFRAQVSSLIPTASRAIMSQHLEKALKKVIHGSSISDHCEVILHSSDCAEEDFDDWDDSQINTLHTQSFEPSLLDLQDPSADVNTGAFALNLIPQSFRQECDEIEDVPLENEEDNYMERFFREDIIKAEKDLQLWELHGRLQENNRNNNIVIQDTNIHNEYVDDDFSIIEWNLSSQSNRNSSCQAGIHDEHQRHDTKGNLNGYYQFTDLPSLNQESFNQELPQVFKGFAHSPPNDLSFSDKSIDKCIQSPLRESFEYVNFQNNALFDHVHSDEILKQGSFPRKRSSEFSDLRGDMLPLQVPCKQSKVKHLDQSSAKSNSHSQSFNLTEFSNCSVDTHCVRMKPGMAEGESSLTISANIKEMLNPLGKADNDDIEWFDEEEIASWKAEMES</sequence>
<dbReference type="EMBL" id="JAWDGP010001311">
    <property type="protein sequence ID" value="KAK3792913.1"/>
    <property type="molecule type" value="Genomic_DNA"/>
</dbReference>
<dbReference type="Proteomes" id="UP001283361">
    <property type="component" value="Unassembled WGS sequence"/>
</dbReference>
<protein>
    <submittedName>
        <fullName evidence="1">Uncharacterized protein</fullName>
    </submittedName>
</protein>
<dbReference type="AlphaFoldDB" id="A0AAE1E4U5"/>
<keyword evidence="2" id="KW-1185">Reference proteome</keyword>
<gene>
    <name evidence="1" type="ORF">RRG08_033763</name>
</gene>
<evidence type="ECO:0000313" key="1">
    <source>
        <dbReference type="EMBL" id="KAK3792913.1"/>
    </source>
</evidence>
<comment type="caution">
    <text evidence="1">The sequence shown here is derived from an EMBL/GenBank/DDBJ whole genome shotgun (WGS) entry which is preliminary data.</text>
</comment>
<organism evidence="1 2">
    <name type="scientific">Elysia crispata</name>
    <name type="common">lettuce slug</name>
    <dbReference type="NCBI Taxonomy" id="231223"/>
    <lineage>
        <taxon>Eukaryota</taxon>
        <taxon>Metazoa</taxon>
        <taxon>Spiralia</taxon>
        <taxon>Lophotrochozoa</taxon>
        <taxon>Mollusca</taxon>
        <taxon>Gastropoda</taxon>
        <taxon>Heterobranchia</taxon>
        <taxon>Euthyneura</taxon>
        <taxon>Panpulmonata</taxon>
        <taxon>Sacoglossa</taxon>
        <taxon>Placobranchoidea</taxon>
        <taxon>Plakobranchidae</taxon>
        <taxon>Elysia</taxon>
    </lineage>
</organism>
<accession>A0AAE1E4U5</accession>
<proteinExistence type="predicted"/>
<name>A0AAE1E4U5_9GAST</name>
<reference evidence="1" key="1">
    <citation type="journal article" date="2023" name="G3 (Bethesda)">
        <title>A reference genome for the long-term kleptoplast-retaining sea slug Elysia crispata morphotype clarki.</title>
        <authorList>
            <person name="Eastman K.E."/>
            <person name="Pendleton A.L."/>
            <person name="Shaikh M.A."/>
            <person name="Suttiyut T."/>
            <person name="Ogas R."/>
            <person name="Tomko P."/>
            <person name="Gavelis G."/>
            <person name="Widhalm J.R."/>
            <person name="Wisecaver J.H."/>
        </authorList>
    </citation>
    <scope>NUCLEOTIDE SEQUENCE</scope>
    <source>
        <strain evidence="1">ECLA1</strain>
    </source>
</reference>